<evidence type="ECO:0000313" key="2">
    <source>
        <dbReference type="EMBL" id="MBK0382484.1"/>
    </source>
</evidence>
<keyword evidence="3" id="KW-1185">Reference proteome</keyword>
<comment type="caution">
    <text evidence="2">The sequence shown here is derived from an EMBL/GenBank/DDBJ whole genome shotgun (WGS) entry which is preliminary data.</text>
</comment>
<feature type="transmembrane region" description="Helical" evidence="1">
    <location>
        <begin position="41"/>
        <end position="62"/>
    </location>
</feature>
<keyword evidence="1" id="KW-1133">Transmembrane helix</keyword>
<proteinExistence type="predicted"/>
<accession>A0ABS1BHZ4</accession>
<dbReference type="Proteomes" id="UP000660024">
    <property type="component" value="Unassembled WGS sequence"/>
</dbReference>
<gene>
    <name evidence="2" type="ORF">I5M32_05870</name>
</gene>
<feature type="transmembrane region" description="Helical" evidence="1">
    <location>
        <begin position="7"/>
        <end position="29"/>
    </location>
</feature>
<protein>
    <submittedName>
        <fullName evidence="2">Uncharacterized protein</fullName>
    </submittedName>
</protein>
<evidence type="ECO:0000256" key="1">
    <source>
        <dbReference type="SAM" id="Phobius"/>
    </source>
</evidence>
<name>A0ABS1BHZ4_9SPHI</name>
<feature type="transmembrane region" description="Helical" evidence="1">
    <location>
        <begin position="69"/>
        <end position="91"/>
    </location>
</feature>
<feature type="transmembrane region" description="Helical" evidence="1">
    <location>
        <begin position="111"/>
        <end position="131"/>
    </location>
</feature>
<keyword evidence="1" id="KW-0812">Transmembrane</keyword>
<dbReference type="RefSeq" id="WP_200585268.1">
    <property type="nucleotide sequence ID" value="NZ_JAEHFY010000007.1"/>
</dbReference>
<dbReference type="EMBL" id="JAEHFY010000007">
    <property type="protein sequence ID" value="MBK0382484.1"/>
    <property type="molecule type" value="Genomic_DNA"/>
</dbReference>
<evidence type="ECO:0000313" key="3">
    <source>
        <dbReference type="Proteomes" id="UP000660024"/>
    </source>
</evidence>
<organism evidence="2 3">
    <name type="scientific">Pedobacter segetis</name>
    <dbReference type="NCBI Taxonomy" id="2793069"/>
    <lineage>
        <taxon>Bacteria</taxon>
        <taxon>Pseudomonadati</taxon>
        <taxon>Bacteroidota</taxon>
        <taxon>Sphingobacteriia</taxon>
        <taxon>Sphingobacteriales</taxon>
        <taxon>Sphingobacteriaceae</taxon>
        <taxon>Pedobacter</taxon>
    </lineage>
</organism>
<reference evidence="2 3" key="1">
    <citation type="submission" date="2020-12" db="EMBL/GenBank/DDBJ databases">
        <title>Bacterial novel species Pedobacter sp. SD-b isolated from soil.</title>
        <authorList>
            <person name="Jung H.-Y."/>
        </authorList>
    </citation>
    <scope>NUCLEOTIDE SEQUENCE [LARGE SCALE GENOMIC DNA]</scope>
    <source>
        <strain evidence="2 3">SD-b</strain>
    </source>
</reference>
<sequence length="136" mass="16226">MKWGLKLFGILDAITFLIFICPKFNYLISTFKFPFATAIKVAALWENLILLLFLITACFLFLKPKTGLIFSFILIPFKIAFSYYSFDFLSYLAYYMGFQPPVNNHTFQYNWYYFLLITEALRYLYSLYAYYKLSIN</sequence>
<keyword evidence="1" id="KW-0472">Membrane</keyword>